<organism evidence="1">
    <name type="scientific">Anguilla anguilla</name>
    <name type="common">European freshwater eel</name>
    <name type="synonym">Muraena anguilla</name>
    <dbReference type="NCBI Taxonomy" id="7936"/>
    <lineage>
        <taxon>Eukaryota</taxon>
        <taxon>Metazoa</taxon>
        <taxon>Chordata</taxon>
        <taxon>Craniata</taxon>
        <taxon>Vertebrata</taxon>
        <taxon>Euteleostomi</taxon>
        <taxon>Actinopterygii</taxon>
        <taxon>Neopterygii</taxon>
        <taxon>Teleostei</taxon>
        <taxon>Anguilliformes</taxon>
        <taxon>Anguillidae</taxon>
        <taxon>Anguilla</taxon>
    </lineage>
</organism>
<accession>A0A0E9UFM6</accession>
<evidence type="ECO:0000313" key="1">
    <source>
        <dbReference type="EMBL" id="JAH64631.1"/>
    </source>
</evidence>
<dbReference type="EMBL" id="GBXM01055894">
    <property type="protein sequence ID" value="JAH52683.1"/>
    <property type="molecule type" value="Transcribed_RNA"/>
</dbReference>
<reference evidence="1" key="2">
    <citation type="journal article" date="2015" name="Fish Shellfish Immunol.">
        <title>Early steps in the European eel (Anguilla anguilla)-Vibrio vulnificus interaction in the gills: Role of the RtxA13 toxin.</title>
        <authorList>
            <person name="Callol A."/>
            <person name="Pajuelo D."/>
            <person name="Ebbesson L."/>
            <person name="Teles M."/>
            <person name="MacKenzie S."/>
            <person name="Amaro C."/>
        </authorList>
    </citation>
    <scope>NUCLEOTIDE SEQUENCE</scope>
</reference>
<dbReference type="AlphaFoldDB" id="A0A0E9UFM6"/>
<sequence>MAICICVGDCVDVSPQSIALLHLYKIKVIK</sequence>
<dbReference type="EMBL" id="GBXM01043946">
    <property type="protein sequence ID" value="JAH64631.1"/>
    <property type="molecule type" value="Transcribed_RNA"/>
</dbReference>
<protein>
    <submittedName>
        <fullName evidence="1">Uncharacterized protein</fullName>
    </submittedName>
</protein>
<proteinExistence type="predicted"/>
<reference evidence="1" key="1">
    <citation type="submission" date="2014-11" db="EMBL/GenBank/DDBJ databases">
        <authorList>
            <person name="Amaro Gonzalez C."/>
        </authorList>
    </citation>
    <scope>NUCLEOTIDE SEQUENCE</scope>
</reference>
<name>A0A0E9UFM6_ANGAN</name>